<dbReference type="OrthoDB" id="5311240at2759"/>
<organism evidence="1 2">
    <name type="scientific">Hypocrea virens (strain Gv29-8 / FGSC 10586)</name>
    <name type="common">Gliocladium virens</name>
    <name type="synonym">Trichoderma virens</name>
    <dbReference type="NCBI Taxonomy" id="413071"/>
    <lineage>
        <taxon>Eukaryota</taxon>
        <taxon>Fungi</taxon>
        <taxon>Dikarya</taxon>
        <taxon>Ascomycota</taxon>
        <taxon>Pezizomycotina</taxon>
        <taxon>Sordariomycetes</taxon>
        <taxon>Hypocreomycetidae</taxon>
        <taxon>Hypocreales</taxon>
        <taxon>Hypocreaceae</taxon>
        <taxon>Trichoderma</taxon>
    </lineage>
</organism>
<keyword evidence="2" id="KW-1185">Reference proteome</keyword>
<dbReference type="AlphaFoldDB" id="G9N499"/>
<dbReference type="EMBL" id="ABDF02000086">
    <property type="protein sequence ID" value="EHK18425.1"/>
    <property type="molecule type" value="Genomic_DNA"/>
</dbReference>
<gene>
    <name evidence="1" type="ORF">TRIVIDRAFT_204576</name>
</gene>
<accession>G9N499</accession>
<reference evidence="1 2" key="1">
    <citation type="journal article" date="2011" name="Genome Biol.">
        <title>Comparative genome sequence analysis underscores mycoparasitism as the ancestral life style of Trichoderma.</title>
        <authorList>
            <person name="Kubicek C.P."/>
            <person name="Herrera-Estrella A."/>
            <person name="Seidl-Seiboth V."/>
            <person name="Martinez D.A."/>
            <person name="Druzhinina I.S."/>
            <person name="Thon M."/>
            <person name="Zeilinger S."/>
            <person name="Casas-Flores S."/>
            <person name="Horwitz B.A."/>
            <person name="Mukherjee P.K."/>
            <person name="Mukherjee M."/>
            <person name="Kredics L."/>
            <person name="Alcaraz L.D."/>
            <person name="Aerts A."/>
            <person name="Antal Z."/>
            <person name="Atanasova L."/>
            <person name="Cervantes-Badillo M.G."/>
            <person name="Challacombe J."/>
            <person name="Chertkov O."/>
            <person name="McCluskey K."/>
            <person name="Coulpier F."/>
            <person name="Deshpande N."/>
            <person name="von Doehren H."/>
            <person name="Ebbole D.J."/>
            <person name="Esquivel-Naranjo E.U."/>
            <person name="Fekete E."/>
            <person name="Flipphi M."/>
            <person name="Glaser F."/>
            <person name="Gomez-Rodriguez E.Y."/>
            <person name="Gruber S."/>
            <person name="Han C."/>
            <person name="Henrissat B."/>
            <person name="Hermosa R."/>
            <person name="Hernandez-Onate M."/>
            <person name="Karaffa L."/>
            <person name="Kosti I."/>
            <person name="Le Crom S."/>
            <person name="Lindquist E."/>
            <person name="Lucas S."/>
            <person name="Luebeck M."/>
            <person name="Luebeck P.S."/>
            <person name="Margeot A."/>
            <person name="Metz B."/>
            <person name="Misra M."/>
            <person name="Nevalainen H."/>
            <person name="Omann M."/>
            <person name="Packer N."/>
            <person name="Perrone G."/>
            <person name="Uresti-Rivera E.E."/>
            <person name="Salamov A."/>
            <person name="Schmoll M."/>
            <person name="Seiboth B."/>
            <person name="Shapiro H."/>
            <person name="Sukno S."/>
            <person name="Tamayo-Ramos J.A."/>
            <person name="Tisch D."/>
            <person name="Wiest A."/>
            <person name="Wilkinson H.H."/>
            <person name="Zhang M."/>
            <person name="Coutinho P.M."/>
            <person name="Kenerley C.M."/>
            <person name="Monte E."/>
            <person name="Baker S.E."/>
            <person name="Grigoriev I.V."/>
        </authorList>
    </citation>
    <scope>NUCLEOTIDE SEQUENCE [LARGE SCALE GENOMIC DNA]</scope>
    <source>
        <strain evidence="2">Gv29-8 / FGSC 10586</strain>
    </source>
</reference>
<dbReference type="eggNOG" id="ENOG502SK95">
    <property type="taxonomic scope" value="Eukaryota"/>
</dbReference>
<protein>
    <submittedName>
        <fullName evidence="1">Uncharacterized protein</fullName>
    </submittedName>
</protein>
<dbReference type="InParanoid" id="G9N499"/>
<evidence type="ECO:0000313" key="1">
    <source>
        <dbReference type="EMBL" id="EHK18425.1"/>
    </source>
</evidence>
<evidence type="ECO:0000313" key="2">
    <source>
        <dbReference type="Proteomes" id="UP000007115"/>
    </source>
</evidence>
<name>G9N499_HYPVG</name>
<dbReference type="Proteomes" id="UP000007115">
    <property type="component" value="Unassembled WGS sequence"/>
</dbReference>
<dbReference type="OMA" id="RVGETHI"/>
<dbReference type="VEuPathDB" id="FungiDB:TRIVIDRAFT_204576"/>
<dbReference type="GeneID" id="25790303"/>
<dbReference type="HOGENOM" id="CLU_019027_0_0_1"/>
<comment type="caution">
    <text evidence="1">The sequence shown here is derived from an EMBL/GenBank/DDBJ whole genome shotgun (WGS) entry which is preliminary data.</text>
</comment>
<sequence>MAIQLQWGLEQMGFSGLRAARDLIHAASTDNIQAKAIQACEGFGATLAICPETRRKIELTVVPTPPSIPVSFFNSFIGYSPGDCISQLSKSLAGLQFLGLAAALITTIPMSQAGDLVSAMLANSASDKTLVPSRRQTIDLLKSIEGRCYHAGFAEDCVGWELLLRKTIGQAPSRNLGPNSTSALPAIDGVESLVDAFRQLHRVGETHITRLTIQTSSAAPWTIAFVKWCLGRPPSVVLEDGTCILSQEESLVEVLVSQDDPSIFQVHLHSSIPSLSTLIETKVSHETVGMVRVSCFGKLLLRGLRGGDFATKVLAQLVPLCVRQITQHLVVLGDNMAFGNAAIPQQAEEFHIVDVDLHKQRLSPFPDEEVIIEACEDLLSQKYPRNSLQLADGLTVFDLPLVKQHMDNLQAECPCAECSGESDSNLSCLEDSFVNIITGILAAAFLISLFDHRESILLRATNTTSLHFNNAFSHAIKGILVNSSAFSCGVSEILRGALWLIRHDEVAQENWLMSCNKDQAVWPLVYDTMSFSKNGYLRLLWLPGKLHFQNDTYNLVTSKVKRYAKRGRQPKKTIKARLVSEPCNLFSDVTCHWKVTPEENHLEASILINDSSGKYNSPWMFASPHRAISSIANALLVESCRHDRDAHLKAPDPFCVLLNPFSGSGGLPNVDSAHEVDESSVSGLVKVIAVDGSEKLRIAALGMERASDPVVLRGNACLDCCIRACRLAGFSILVL</sequence>
<proteinExistence type="predicted"/>
<dbReference type="RefSeq" id="XP_013952625.1">
    <property type="nucleotide sequence ID" value="XM_014097150.1"/>
</dbReference>